<protein>
    <submittedName>
        <fullName evidence="10">Amino acid transporter-like protein</fullName>
    </submittedName>
</protein>
<reference evidence="11 12" key="1">
    <citation type="submission" date="2018-10" db="EMBL/GenBank/DDBJ databases">
        <title>Fifty Aureobasidium pullulans genomes reveal a recombining polyextremotolerant generalist.</title>
        <authorList>
            <person name="Gostincar C."/>
            <person name="Turk M."/>
            <person name="Zajc J."/>
            <person name="Gunde-Cimerman N."/>
        </authorList>
    </citation>
    <scope>NUCLEOTIDE SEQUENCE [LARGE SCALE GENOMIC DNA]</scope>
    <source>
        <strain evidence="10 11">EXF-10507</strain>
        <strain evidence="9 12">EXF-10796</strain>
    </source>
</reference>
<accession>A0A4S8XKH1</accession>
<evidence type="ECO:0000313" key="11">
    <source>
        <dbReference type="Proteomes" id="UP000304928"/>
    </source>
</evidence>
<feature type="transmembrane region" description="Helical" evidence="7">
    <location>
        <begin position="564"/>
        <end position="582"/>
    </location>
</feature>
<comment type="similarity">
    <text evidence="2">Belongs to the amino acid/polyamine transporter 2 family.</text>
</comment>
<feature type="transmembrane region" description="Helical" evidence="7">
    <location>
        <begin position="361"/>
        <end position="377"/>
    </location>
</feature>
<dbReference type="AlphaFoldDB" id="A0A4S8XKH1"/>
<dbReference type="EMBL" id="QZAM01000139">
    <property type="protein sequence ID" value="THW40709.1"/>
    <property type="molecule type" value="Genomic_DNA"/>
</dbReference>
<name>A0A4S8XKH1_AURPU</name>
<dbReference type="GO" id="GO:0015179">
    <property type="term" value="F:L-amino acid transmembrane transporter activity"/>
    <property type="evidence" value="ECO:0007669"/>
    <property type="project" value="TreeGrafter"/>
</dbReference>
<gene>
    <name evidence="10" type="ORF">D6D15_09283</name>
    <name evidence="9" type="ORF">D6D21_06680</name>
</gene>
<evidence type="ECO:0000256" key="2">
    <source>
        <dbReference type="ARBA" id="ARBA00008066"/>
    </source>
</evidence>
<evidence type="ECO:0000313" key="10">
    <source>
        <dbReference type="EMBL" id="THW83853.1"/>
    </source>
</evidence>
<feature type="transmembrane region" description="Helical" evidence="7">
    <location>
        <begin position="163"/>
        <end position="184"/>
    </location>
</feature>
<dbReference type="Proteomes" id="UP000304928">
    <property type="component" value="Unassembled WGS sequence"/>
</dbReference>
<evidence type="ECO:0000256" key="1">
    <source>
        <dbReference type="ARBA" id="ARBA00004141"/>
    </source>
</evidence>
<dbReference type="InterPro" id="IPR013057">
    <property type="entry name" value="AA_transpt_TM"/>
</dbReference>
<feature type="region of interest" description="Disordered" evidence="6">
    <location>
        <begin position="94"/>
        <end position="113"/>
    </location>
</feature>
<organism evidence="10 11">
    <name type="scientific">Aureobasidium pullulans</name>
    <name type="common">Black yeast</name>
    <name type="synonym">Pullularia pullulans</name>
    <dbReference type="NCBI Taxonomy" id="5580"/>
    <lineage>
        <taxon>Eukaryota</taxon>
        <taxon>Fungi</taxon>
        <taxon>Dikarya</taxon>
        <taxon>Ascomycota</taxon>
        <taxon>Pezizomycotina</taxon>
        <taxon>Dothideomycetes</taxon>
        <taxon>Dothideomycetidae</taxon>
        <taxon>Dothideales</taxon>
        <taxon>Saccotheciaceae</taxon>
        <taxon>Aureobasidium</taxon>
    </lineage>
</organism>
<feature type="transmembrane region" description="Helical" evidence="7">
    <location>
        <begin position="245"/>
        <end position="265"/>
    </location>
</feature>
<dbReference type="GO" id="GO:0016020">
    <property type="term" value="C:membrane"/>
    <property type="evidence" value="ECO:0007669"/>
    <property type="project" value="UniProtKB-SubCell"/>
</dbReference>
<evidence type="ECO:0000259" key="8">
    <source>
        <dbReference type="Pfam" id="PF01490"/>
    </source>
</evidence>
<feature type="transmembrane region" description="Helical" evidence="7">
    <location>
        <begin position="430"/>
        <end position="456"/>
    </location>
</feature>
<evidence type="ECO:0000256" key="5">
    <source>
        <dbReference type="ARBA" id="ARBA00023136"/>
    </source>
</evidence>
<feature type="compositionally biased region" description="Basic and acidic residues" evidence="6">
    <location>
        <begin position="96"/>
        <end position="107"/>
    </location>
</feature>
<dbReference type="PANTHER" id="PTHR22950:SF461">
    <property type="entry name" value="AMINO ACID TRANSPORTER TRANSMEMBRANE DOMAIN-CONTAINING PROTEIN"/>
    <property type="match status" value="1"/>
</dbReference>
<feature type="transmembrane region" description="Helical" evidence="7">
    <location>
        <begin position="389"/>
        <end position="410"/>
    </location>
</feature>
<comment type="caution">
    <text evidence="10">The sequence shown here is derived from an EMBL/GenBank/DDBJ whole genome shotgun (WGS) entry which is preliminary data.</text>
</comment>
<dbReference type="EMBL" id="QZAR01000255">
    <property type="protein sequence ID" value="THW83853.1"/>
    <property type="molecule type" value="Genomic_DNA"/>
</dbReference>
<dbReference type="Proteomes" id="UP000309076">
    <property type="component" value="Unassembled WGS sequence"/>
</dbReference>
<dbReference type="Pfam" id="PF01490">
    <property type="entry name" value="Aa_trans"/>
    <property type="match status" value="1"/>
</dbReference>
<feature type="transmembrane region" description="Helical" evidence="7">
    <location>
        <begin position="502"/>
        <end position="524"/>
    </location>
</feature>
<evidence type="ECO:0000256" key="6">
    <source>
        <dbReference type="SAM" id="MobiDB-lite"/>
    </source>
</evidence>
<proteinExistence type="inferred from homology"/>
<dbReference type="PANTHER" id="PTHR22950">
    <property type="entry name" value="AMINO ACID TRANSPORTER"/>
    <property type="match status" value="1"/>
</dbReference>
<evidence type="ECO:0000256" key="4">
    <source>
        <dbReference type="ARBA" id="ARBA00022989"/>
    </source>
</evidence>
<feature type="transmembrane region" description="Helical" evidence="7">
    <location>
        <begin position="277"/>
        <end position="299"/>
    </location>
</feature>
<keyword evidence="3 7" id="KW-0812">Transmembrane</keyword>
<evidence type="ECO:0000256" key="7">
    <source>
        <dbReference type="SAM" id="Phobius"/>
    </source>
</evidence>
<sequence length="628" mass="69044">MGSQNLANLALDGGDPREPKNPTLFALDHGHDTDHAEGFVIEAALVRNDPTIFFEEYLHYAAITRAEEKEYEKRIEKPPFSILGVIKSRFSKGHVHRSDDDDNEPKSQHLTASTVTDADWRRASRATRTASWSSIFFLITTDILGPTGAPWAFANTGYGPGVALYTVFGGCAAVSGWYVYLVFLDMDSDRYPIRDFGQAFFRVFGSKMRHIVNILQTLQMFLLVAVLILNNGGAISQISIGNNGVHGNGLCFIVCLLILTILGGVLGQIRTLQRFGWLANISVWTTVITSFLAIGAAAVSEPNYATMFSSFGGKTSAYGNTNFPNDTVESHIPIRTFAGTPEYGFASGGTGFLGSFQGIDQIVYAYGGAMLFFNLLAEMRNPWDFWKGMLCADIFIYLAYMFFGIFQYSYQGQYTYNTAIQSVSAYGYQTAGNILSIVGGLIAAALYGNIGIKVIYSNVLMEIFHFPPLTAKAGKLIWIILVPIYWSLAFIVAGAVPELGDFSSLVGAFCIGNFTYTFPALLMIGFQIKKGAVLPEEGFDQATGKYVRVDSGVKRWMRGYRKTFWFTTANIVYFLGALAGFYSPDQNLANPLSSVQLTTTREPPIWTRGKTEAPPSPTHEQVTVFSTA</sequence>
<feature type="transmembrane region" description="Helical" evidence="7">
    <location>
        <begin position="130"/>
        <end position="151"/>
    </location>
</feature>
<feature type="region of interest" description="Disordered" evidence="6">
    <location>
        <begin position="605"/>
        <end position="628"/>
    </location>
</feature>
<evidence type="ECO:0000256" key="3">
    <source>
        <dbReference type="ARBA" id="ARBA00022692"/>
    </source>
</evidence>
<feature type="transmembrane region" description="Helical" evidence="7">
    <location>
        <begin position="476"/>
        <end position="496"/>
    </location>
</feature>
<feature type="domain" description="Amino acid transporter transmembrane" evidence="8">
    <location>
        <begin position="129"/>
        <end position="523"/>
    </location>
</feature>
<feature type="transmembrane region" description="Helical" evidence="7">
    <location>
        <begin position="211"/>
        <end position="233"/>
    </location>
</feature>
<evidence type="ECO:0000313" key="9">
    <source>
        <dbReference type="EMBL" id="THW40709.1"/>
    </source>
</evidence>
<keyword evidence="5 7" id="KW-0472">Membrane</keyword>
<evidence type="ECO:0000313" key="12">
    <source>
        <dbReference type="Proteomes" id="UP000309076"/>
    </source>
</evidence>
<feature type="compositionally biased region" description="Polar residues" evidence="6">
    <location>
        <begin position="618"/>
        <end position="628"/>
    </location>
</feature>
<comment type="subcellular location">
    <subcellularLocation>
        <location evidence="1">Membrane</location>
        <topology evidence="1">Multi-pass membrane protein</topology>
    </subcellularLocation>
</comment>
<keyword evidence="4 7" id="KW-1133">Transmembrane helix</keyword>